<evidence type="ECO:0000256" key="1">
    <source>
        <dbReference type="SAM" id="MobiDB-lite"/>
    </source>
</evidence>
<feature type="region of interest" description="Disordered" evidence="1">
    <location>
        <begin position="151"/>
        <end position="173"/>
    </location>
</feature>
<name>A0A9P6CPU9_9AGAR</name>
<proteinExistence type="predicted"/>
<evidence type="ECO:0000259" key="2">
    <source>
        <dbReference type="Pfam" id="PF00339"/>
    </source>
</evidence>
<dbReference type="OrthoDB" id="3261578at2759"/>
<dbReference type="InterPro" id="IPR014756">
    <property type="entry name" value="Ig_E-set"/>
</dbReference>
<dbReference type="Pfam" id="PF00339">
    <property type="entry name" value="Arrestin_N"/>
    <property type="match status" value="1"/>
</dbReference>
<dbReference type="InterPro" id="IPR014752">
    <property type="entry name" value="Arrestin-like_C"/>
</dbReference>
<organism evidence="3 4">
    <name type="scientific">Pholiota conissans</name>
    <dbReference type="NCBI Taxonomy" id="109636"/>
    <lineage>
        <taxon>Eukaryota</taxon>
        <taxon>Fungi</taxon>
        <taxon>Dikarya</taxon>
        <taxon>Basidiomycota</taxon>
        <taxon>Agaricomycotina</taxon>
        <taxon>Agaricomycetes</taxon>
        <taxon>Agaricomycetidae</taxon>
        <taxon>Agaricales</taxon>
        <taxon>Agaricineae</taxon>
        <taxon>Strophariaceae</taxon>
        <taxon>Pholiota</taxon>
    </lineage>
</organism>
<evidence type="ECO:0000313" key="4">
    <source>
        <dbReference type="Proteomes" id="UP000807469"/>
    </source>
</evidence>
<accession>A0A9P6CPU9</accession>
<dbReference type="EMBL" id="MU155347">
    <property type="protein sequence ID" value="KAF9475101.1"/>
    <property type="molecule type" value="Genomic_DNA"/>
</dbReference>
<keyword evidence="4" id="KW-1185">Reference proteome</keyword>
<gene>
    <name evidence="3" type="ORF">BDN70DRAFT_996645</name>
</gene>
<feature type="region of interest" description="Disordered" evidence="1">
    <location>
        <begin position="1"/>
        <end position="20"/>
    </location>
</feature>
<dbReference type="Gene3D" id="2.60.40.640">
    <property type="match status" value="1"/>
</dbReference>
<dbReference type="Proteomes" id="UP000807469">
    <property type="component" value="Unassembled WGS sequence"/>
</dbReference>
<reference evidence="3" key="1">
    <citation type="submission" date="2020-11" db="EMBL/GenBank/DDBJ databases">
        <authorList>
            <consortium name="DOE Joint Genome Institute"/>
            <person name="Ahrendt S."/>
            <person name="Riley R."/>
            <person name="Andreopoulos W."/>
            <person name="Labutti K."/>
            <person name="Pangilinan J."/>
            <person name="Ruiz-Duenas F.J."/>
            <person name="Barrasa J.M."/>
            <person name="Sanchez-Garcia M."/>
            <person name="Camarero S."/>
            <person name="Miyauchi S."/>
            <person name="Serrano A."/>
            <person name="Linde D."/>
            <person name="Babiker R."/>
            <person name="Drula E."/>
            <person name="Ayuso-Fernandez I."/>
            <person name="Pacheco R."/>
            <person name="Padilla G."/>
            <person name="Ferreira P."/>
            <person name="Barriuso J."/>
            <person name="Kellner H."/>
            <person name="Castanera R."/>
            <person name="Alfaro M."/>
            <person name="Ramirez L."/>
            <person name="Pisabarro A.G."/>
            <person name="Kuo A."/>
            <person name="Tritt A."/>
            <person name="Lipzen A."/>
            <person name="He G."/>
            <person name="Yan M."/>
            <person name="Ng V."/>
            <person name="Cullen D."/>
            <person name="Martin F."/>
            <person name="Rosso M.-N."/>
            <person name="Henrissat B."/>
            <person name="Hibbett D."/>
            <person name="Martinez A.T."/>
            <person name="Grigoriev I.V."/>
        </authorList>
    </citation>
    <scope>NUCLEOTIDE SEQUENCE</scope>
    <source>
        <strain evidence="3">CIRM-BRFM 674</strain>
    </source>
</reference>
<dbReference type="InterPro" id="IPR011021">
    <property type="entry name" value="Arrestin-like_N"/>
</dbReference>
<dbReference type="SUPFAM" id="SSF81296">
    <property type="entry name" value="E set domains"/>
    <property type="match status" value="1"/>
</dbReference>
<sequence length="479" mass="53737">MSITTDVPPSQPPSYDFAAQTTRLNDDLVATPPVPDLPAYTTGQRPRAFPRAREPAERQNPQEYYYELKKRGKAFAILTITTEGTYHSKHMPTFVEGQPIKGRVQLILDKPDPIQSVVLTVLGQFITGANQGEQLSFIDITHVIWTQADGEPKHASASDDDSSPPSNSPKFTGKLQGEYTWPFSIDLPKEVVLTVGHRNEHQVFHPPQTFSERHTRATISYEICLKLMRNKLRADHRIPAQFGYIPITLPPPLPPLRRLAYEQGTPLIGPTSDPDGWHASETIRMRGSIFNTRSLHMECQLFLAKPLSYTRGSVIPMCLRLASDDRQAVDLVSSIKSIVVRLRRRIKYHHNSEKTLESLAWRDAIDHSQLAVWWPSAEGSEDTYGHIRFVSGELHLRPDIKPTSAMGPFRIEYSVVLFPFDAVGIELAETDPLIEVPVDIVTAFARGPRPRMLAPPGYESDIPVHSVSNVVSYADIGYL</sequence>
<protein>
    <recommendedName>
        <fullName evidence="2">Arrestin-like N-terminal domain-containing protein</fullName>
    </recommendedName>
</protein>
<dbReference type="AlphaFoldDB" id="A0A9P6CPU9"/>
<feature type="domain" description="Arrestin-like N-terminal" evidence="2">
    <location>
        <begin position="89"/>
        <end position="213"/>
    </location>
</feature>
<comment type="caution">
    <text evidence="3">The sequence shown here is derived from an EMBL/GenBank/DDBJ whole genome shotgun (WGS) entry which is preliminary data.</text>
</comment>
<evidence type="ECO:0000313" key="3">
    <source>
        <dbReference type="EMBL" id="KAF9475101.1"/>
    </source>
</evidence>
<feature type="region of interest" description="Disordered" evidence="1">
    <location>
        <begin position="28"/>
        <end position="58"/>
    </location>
</feature>